<keyword evidence="1" id="KW-0106">Calcium</keyword>
<sequence length="262" mass="29692">MASHTGGNQTYSPSAPPDPNQSQVAYPYQPPPPPSVPSLPYARITHTHSSSTSGYSFDSDPNRPPQGYGHSPYAPQPQQQQNVYSSFPAGTHPDVIRSFQMADRNQNGYIEENELQEALAWNYQKFSTRTLRLLTFLFRNPYESFSRIGPKEFADIWSCIGQWWAIFERFDRDHSRKIDALELREALLSLGYALPQSVLNVLFAKYDDGSGRKVELSFDSFVECGMIVKGLTEKFKEKDARYTGSATLSYDTFMSMIIPFLV</sequence>
<evidence type="ECO:0000256" key="1">
    <source>
        <dbReference type="ARBA" id="ARBA00022837"/>
    </source>
</evidence>
<proteinExistence type="predicted"/>
<organism evidence="4 5">
    <name type="scientific">Castilleja foliolosa</name>
    <dbReference type="NCBI Taxonomy" id="1961234"/>
    <lineage>
        <taxon>Eukaryota</taxon>
        <taxon>Viridiplantae</taxon>
        <taxon>Streptophyta</taxon>
        <taxon>Embryophyta</taxon>
        <taxon>Tracheophyta</taxon>
        <taxon>Spermatophyta</taxon>
        <taxon>Magnoliopsida</taxon>
        <taxon>eudicotyledons</taxon>
        <taxon>Gunneridae</taxon>
        <taxon>Pentapetalae</taxon>
        <taxon>asterids</taxon>
        <taxon>lamiids</taxon>
        <taxon>Lamiales</taxon>
        <taxon>Orobanchaceae</taxon>
        <taxon>Pedicularideae</taxon>
        <taxon>Castillejinae</taxon>
        <taxon>Castilleja</taxon>
    </lineage>
</organism>
<dbReference type="InterPro" id="IPR011992">
    <property type="entry name" value="EF-hand-dom_pair"/>
</dbReference>
<feature type="compositionally biased region" description="Polar residues" evidence="2">
    <location>
        <begin position="1"/>
        <end position="13"/>
    </location>
</feature>
<dbReference type="PROSITE" id="PS50222">
    <property type="entry name" value="EF_HAND_2"/>
    <property type="match status" value="2"/>
</dbReference>
<accession>A0ABD3BQ27</accession>
<reference evidence="5" key="1">
    <citation type="journal article" date="2024" name="IScience">
        <title>Strigolactones Initiate the Formation of Haustorium-like Structures in Castilleja.</title>
        <authorList>
            <person name="Buerger M."/>
            <person name="Peterson D."/>
            <person name="Chory J."/>
        </authorList>
    </citation>
    <scope>NUCLEOTIDE SEQUENCE [LARGE SCALE GENOMIC DNA]</scope>
</reference>
<dbReference type="Pfam" id="PF13202">
    <property type="entry name" value="EF-hand_5"/>
    <property type="match status" value="1"/>
</dbReference>
<dbReference type="InterPro" id="IPR002048">
    <property type="entry name" value="EF_hand_dom"/>
</dbReference>
<keyword evidence="5" id="KW-1185">Reference proteome</keyword>
<dbReference type="EMBL" id="JAVIJP010000078">
    <property type="protein sequence ID" value="KAL3618790.1"/>
    <property type="molecule type" value="Genomic_DNA"/>
</dbReference>
<gene>
    <name evidence="4" type="ORF">CASFOL_037452</name>
</gene>
<evidence type="ECO:0000256" key="2">
    <source>
        <dbReference type="SAM" id="MobiDB-lite"/>
    </source>
</evidence>
<dbReference type="PROSITE" id="PS00018">
    <property type="entry name" value="EF_HAND_1"/>
    <property type="match status" value="2"/>
</dbReference>
<comment type="caution">
    <text evidence="4">The sequence shown here is derived from an EMBL/GenBank/DDBJ whole genome shotgun (WGS) entry which is preliminary data.</text>
</comment>
<dbReference type="PANTHER" id="PTHR46824">
    <property type="entry name" value="CALCIUM-BINDING PROTEIN CML48-RELATED"/>
    <property type="match status" value="1"/>
</dbReference>
<evidence type="ECO:0000313" key="4">
    <source>
        <dbReference type="EMBL" id="KAL3618790.1"/>
    </source>
</evidence>
<dbReference type="AlphaFoldDB" id="A0ABD3BQ27"/>
<name>A0ABD3BQ27_9LAMI</name>
<dbReference type="SUPFAM" id="SSF47473">
    <property type="entry name" value="EF-hand"/>
    <property type="match status" value="1"/>
</dbReference>
<dbReference type="Gene3D" id="1.10.238.10">
    <property type="entry name" value="EF-hand"/>
    <property type="match status" value="1"/>
</dbReference>
<dbReference type="SMART" id="SM00054">
    <property type="entry name" value="EFh"/>
    <property type="match status" value="2"/>
</dbReference>
<feature type="domain" description="EF-hand" evidence="3">
    <location>
        <begin position="158"/>
        <end position="193"/>
    </location>
</feature>
<evidence type="ECO:0000313" key="5">
    <source>
        <dbReference type="Proteomes" id="UP001632038"/>
    </source>
</evidence>
<dbReference type="Pfam" id="PF13405">
    <property type="entry name" value="EF-hand_6"/>
    <property type="match status" value="1"/>
</dbReference>
<dbReference type="CDD" id="cd16180">
    <property type="entry name" value="EFh_PEF_Group_I"/>
    <property type="match status" value="1"/>
</dbReference>
<protein>
    <recommendedName>
        <fullName evidence="3">EF-hand domain-containing protein</fullName>
    </recommendedName>
</protein>
<dbReference type="InterPro" id="IPR018247">
    <property type="entry name" value="EF_Hand_1_Ca_BS"/>
</dbReference>
<feature type="compositionally biased region" description="Low complexity" evidence="2">
    <location>
        <begin position="38"/>
        <end position="53"/>
    </location>
</feature>
<feature type="compositionally biased region" description="Pro residues" evidence="2">
    <location>
        <begin position="28"/>
        <end position="37"/>
    </location>
</feature>
<dbReference type="Proteomes" id="UP001632038">
    <property type="component" value="Unassembled WGS sequence"/>
</dbReference>
<dbReference type="InterPro" id="IPR044590">
    <property type="entry name" value="CML48/49/50"/>
</dbReference>
<feature type="region of interest" description="Disordered" evidence="2">
    <location>
        <begin position="1"/>
        <end position="78"/>
    </location>
</feature>
<feature type="domain" description="EF-hand" evidence="3">
    <location>
        <begin position="90"/>
        <end position="125"/>
    </location>
</feature>
<dbReference type="PANTHER" id="PTHR46824:SF2">
    <property type="entry name" value="CALCIUM-BINDING PROTEIN CML48-RELATED"/>
    <property type="match status" value="1"/>
</dbReference>
<evidence type="ECO:0000259" key="3">
    <source>
        <dbReference type="PROSITE" id="PS50222"/>
    </source>
</evidence>